<keyword evidence="2" id="KW-1133">Transmembrane helix</keyword>
<dbReference type="InterPro" id="IPR011969">
    <property type="entry name" value="Clan_AA_Asp_peptidase_C"/>
</dbReference>
<protein>
    <submittedName>
        <fullName evidence="4">Aspartyl protease family protein</fullName>
    </submittedName>
</protein>
<name>A0A1M5LXW5_9RHOB</name>
<dbReference type="STRING" id="1508389.SAMN05444003_0537"/>
<dbReference type="CDD" id="cd05483">
    <property type="entry name" value="retropepsin_like_bacteria"/>
    <property type="match status" value="1"/>
</dbReference>
<sequence length="208" mass="22428">MASRVLDWRASPYIDTMDGDQIANLAFLGLLGAAIAGSYFVSNRGQLGKMTQQAMIWALIFIGVIAAFGMWGDIRNTVSPQQMMVGESEISVPLRSDGHYHLSLEVNDVPLEFLVDTGASEVVLTKADARAIGINPDELNYIGSAMTANGSVPVAQVYLDTVELGGIQDANLRALVNGGEMDKSLLGMSYLNGFERIEIRDGELVLSR</sequence>
<dbReference type="GO" id="GO:0004190">
    <property type="term" value="F:aspartic-type endopeptidase activity"/>
    <property type="evidence" value="ECO:0007669"/>
    <property type="project" value="InterPro"/>
</dbReference>
<evidence type="ECO:0000259" key="3">
    <source>
        <dbReference type="PROSITE" id="PS50175"/>
    </source>
</evidence>
<feature type="transmembrane region" description="Helical" evidence="2">
    <location>
        <begin position="54"/>
        <end position="72"/>
    </location>
</feature>
<evidence type="ECO:0000256" key="1">
    <source>
        <dbReference type="ARBA" id="ARBA00022801"/>
    </source>
</evidence>
<keyword evidence="1" id="KW-0378">Hydrolase</keyword>
<feature type="transmembrane region" description="Helical" evidence="2">
    <location>
        <begin position="22"/>
        <end position="42"/>
    </location>
</feature>
<accession>A0A1M5LXW5</accession>
<reference evidence="4 5" key="1">
    <citation type="submission" date="2016-11" db="EMBL/GenBank/DDBJ databases">
        <authorList>
            <person name="Jaros S."/>
            <person name="Januszkiewicz K."/>
            <person name="Wedrychowicz H."/>
        </authorList>
    </citation>
    <scope>NUCLEOTIDE SEQUENCE [LARGE SCALE GENOMIC DNA]</scope>
    <source>
        <strain evidence="4 5">DSM 28715</strain>
    </source>
</reference>
<evidence type="ECO:0000313" key="4">
    <source>
        <dbReference type="EMBL" id="SHG69846.1"/>
    </source>
</evidence>
<dbReference type="InterPro" id="IPR034122">
    <property type="entry name" value="Retropepsin-like_bacterial"/>
</dbReference>
<keyword evidence="4" id="KW-0645">Protease</keyword>
<evidence type="ECO:0000256" key="2">
    <source>
        <dbReference type="SAM" id="Phobius"/>
    </source>
</evidence>
<gene>
    <name evidence="4" type="ORF">SAMN05444003_0537</name>
</gene>
<dbReference type="PROSITE" id="PS50175">
    <property type="entry name" value="ASP_PROT_RETROV"/>
    <property type="match status" value="1"/>
</dbReference>
<proteinExistence type="predicted"/>
<keyword evidence="2" id="KW-0472">Membrane</keyword>
<dbReference type="Pfam" id="PF13975">
    <property type="entry name" value="gag-asp_proteas"/>
    <property type="match status" value="1"/>
</dbReference>
<dbReference type="InterPro" id="IPR001995">
    <property type="entry name" value="Peptidase_A2_cat"/>
</dbReference>
<dbReference type="InterPro" id="IPR001969">
    <property type="entry name" value="Aspartic_peptidase_AS"/>
</dbReference>
<dbReference type="NCBIfam" id="TIGR02281">
    <property type="entry name" value="clan_AA_DTGA"/>
    <property type="match status" value="1"/>
</dbReference>
<dbReference type="InterPro" id="IPR021109">
    <property type="entry name" value="Peptidase_aspartic_dom_sf"/>
</dbReference>
<organism evidence="4 5">
    <name type="scientific">Cognatiyoonia sediminum</name>
    <dbReference type="NCBI Taxonomy" id="1508389"/>
    <lineage>
        <taxon>Bacteria</taxon>
        <taxon>Pseudomonadati</taxon>
        <taxon>Pseudomonadota</taxon>
        <taxon>Alphaproteobacteria</taxon>
        <taxon>Rhodobacterales</taxon>
        <taxon>Paracoccaceae</taxon>
        <taxon>Cognatiyoonia</taxon>
    </lineage>
</organism>
<keyword evidence="5" id="KW-1185">Reference proteome</keyword>
<evidence type="ECO:0000313" key="5">
    <source>
        <dbReference type="Proteomes" id="UP000184074"/>
    </source>
</evidence>
<feature type="domain" description="Peptidase A2" evidence="3">
    <location>
        <begin position="111"/>
        <end position="128"/>
    </location>
</feature>
<dbReference type="Proteomes" id="UP000184074">
    <property type="component" value="Unassembled WGS sequence"/>
</dbReference>
<dbReference type="GO" id="GO:0006508">
    <property type="term" value="P:proteolysis"/>
    <property type="evidence" value="ECO:0007669"/>
    <property type="project" value="UniProtKB-KW"/>
</dbReference>
<dbReference type="Gene3D" id="2.40.70.10">
    <property type="entry name" value="Acid Proteases"/>
    <property type="match status" value="1"/>
</dbReference>
<dbReference type="PROSITE" id="PS00141">
    <property type="entry name" value="ASP_PROTEASE"/>
    <property type="match status" value="1"/>
</dbReference>
<dbReference type="EMBL" id="FQXB01000001">
    <property type="protein sequence ID" value="SHG69846.1"/>
    <property type="molecule type" value="Genomic_DNA"/>
</dbReference>
<dbReference type="SUPFAM" id="SSF50630">
    <property type="entry name" value="Acid proteases"/>
    <property type="match status" value="1"/>
</dbReference>
<dbReference type="AlphaFoldDB" id="A0A1M5LXW5"/>
<keyword evidence="2" id="KW-0812">Transmembrane</keyword>